<dbReference type="GO" id="GO:0016791">
    <property type="term" value="F:phosphatase activity"/>
    <property type="evidence" value="ECO:0007669"/>
    <property type="project" value="InterPro"/>
</dbReference>
<keyword evidence="2 7" id="KW-0963">Cytoplasm</keyword>
<evidence type="ECO:0000313" key="11">
    <source>
        <dbReference type="EMBL" id="TSJ66216.1"/>
    </source>
</evidence>
<feature type="binding site" evidence="10">
    <location>
        <position position="130"/>
    </location>
    <ligand>
        <name>Mg(2+)</name>
        <dbReference type="ChEBI" id="CHEBI:18420"/>
    </ligand>
</feature>
<evidence type="ECO:0000256" key="9">
    <source>
        <dbReference type="PIRSR" id="PIRSR004682-3"/>
    </source>
</evidence>
<dbReference type="GO" id="GO:0046872">
    <property type="term" value="F:metal ion binding"/>
    <property type="evidence" value="ECO:0007669"/>
    <property type="project" value="UniProtKB-KW"/>
</dbReference>
<dbReference type="RefSeq" id="WP_144088215.1">
    <property type="nucleotide sequence ID" value="NZ_VMHE01000005.1"/>
</dbReference>
<dbReference type="InterPro" id="IPR023214">
    <property type="entry name" value="HAD_sf"/>
</dbReference>
<dbReference type="OrthoDB" id="9801899at2"/>
<comment type="cofactor">
    <cofactor evidence="10">
        <name>Mg(2+)</name>
        <dbReference type="ChEBI" id="CHEBI:18420"/>
    </cofactor>
</comment>
<proteinExistence type="inferred from homology"/>
<keyword evidence="10" id="KW-0460">Magnesium</keyword>
<evidence type="ECO:0000256" key="3">
    <source>
        <dbReference type="ARBA" id="ARBA00022723"/>
    </source>
</evidence>
<feature type="site" description="Contributes to substrate recognition" evidence="9">
    <location>
        <position position="104"/>
    </location>
</feature>
<feature type="site" description="Stabilizes the phosphoryl group" evidence="9">
    <location>
        <position position="54"/>
    </location>
</feature>
<keyword evidence="3 10" id="KW-0479">Metal-binding</keyword>
<evidence type="ECO:0000256" key="6">
    <source>
        <dbReference type="ARBA" id="ARBA00031828"/>
    </source>
</evidence>
<dbReference type="Proteomes" id="UP000316425">
    <property type="component" value="Unassembled WGS sequence"/>
</dbReference>
<comment type="similarity">
    <text evidence="7">Belongs to the gmhB family.</text>
</comment>
<feature type="active site" description="Proton donor" evidence="8">
    <location>
        <position position="10"/>
    </location>
</feature>
<dbReference type="CDD" id="cd07503">
    <property type="entry name" value="HAD_HisB-N"/>
    <property type="match status" value="1"/>
</dbReference>
<reference evidence="11 12" key="1">
    <citation type="submission" date="2019-07" db="EMBL/GenBank/DDBJ databases">
        <title>Allobacillus sp. nov. SKP isolated from shrimp paste of Euphausiacea.</title>
        <authorList>
            <person name="Kanchanasin P."/>
            <person name="Tanasupawat S."/>
            <person name="Shi W."/>
            <person name="Wu L."/>
            <person name="Ma J."/>
        </authorList>
    </citation>
    <scope>NUCLEOTIDE SEQUENCE [LARGE SCALE GENOMIC DNA]</scope>
    <source>
        <strain evidence="11 12">SKP4-8</strain>
    </source>
</reference>
<dbReference type="GO" id="GO:0005975">
    <property type="term" value="P:carbohydrate metabolic process"/>
    <property type="evidence" value="ECO:0007669"/>
    <property type="project" value="InterPro"/>
</dbReference>
<organism evidence="11 12">
    <name type="scientific">Allobacillus salarius</name>
    <dbReference type="NCBI Taxonomy" id="1955272"/>
    <lineage>
        <taxon>Bacteria</taxon>
        <taxon>Bacillati</taxon>
        <taxon>Bacillota</taxon>
        <taxon>Bacilli</taxon>
        <taxon>Bacillales</taxon>
        <taxon>Bacillaceae</taxon>
        <taxon>Allobacillus</taxon>
    </lineage>
</organism>
<evidence type="ECO:0000256" key="7">
    <source>
        <dbReference type="PIRNR" id="PIRNR004682"/>
    </source>
</evidence>
<dbReference type="Pfam" id="PF13242">
    <property type="entry name" value="Hydrolase_like"/>
    <property type="match status" value="1"/>
</dbReference>
<evidence type="ECO:0000256" key="4">
    <source>
        <dbReference type="ARBA" id="ARBA00022801"/>
    </source>
</evidence>
<evidence type="ECO:0000256" key="8">
    <source>
        <dbReference type="PIRSR" id="PIRSR004682-1"/>
    </source>
</evidence>
<feature type="binding site" evidence="10">
    <location>
        <position position="8"/>
    </location>
    <ligand>
        <name>Mg(2+)</name>
        <dbReference type="ChEBI" id="CHEBI:18420"/>
    </ligand>
</feature>
<dbReference type="NCBIfam" id="TIGR01656">
    <property type="entry name" value="Histidinol-ppas"/>
    <property type="match status" value="1"/>
</dbReference>
<keyword evidence="4 7" id="KW-0378">Hydrolase</keyword>
<dbReference type="InterPro" id="IPR036412">
    <property type="entry name" value="HAD-like_sf"/>
</dbReference>
<keyword evidence="5 7" id="KW-0119">Carbohydrate metabolism</keyword>
<dbReference type="EMBL" id="VMHE01000005">
    <property type="protein sequence ID" value="TSJ66216.1"/>
    <property type="molecule type" value="Genomic_DNA"/>
</dbReference>
<evidence type="ECO:0000256" key="2">
    <source>
        <dbReference type="ARBA" id="ARBA00022490"/>
    </source>
</evidence>
<feature type="binding site" evidence="10">
    <location>
        <position position="101"/>
    </location>
    <ligand>
        <name>Zn(2+)</name>
        <dbReference type="ChEBI" id="CHEBI:29105"/>
    </ligand>
</feature>
<dbReference type="PANTHER" id="PTHR42891:SF1">
    <property type="entry name" value="D-GLYCERO-BETA-D-MANNO-HEPTOSE-1,7-BISPHOSPHATE 7-PHOSPHATASE"/>
    <property type="match status" value="1"/>
</dbReference>
<feature type="site" description="Stabilizes the phosphoryl group" evidence="9">
    <location>
        <position position="105"/>
    </location>
</feature>
<feature type="binding site" evidence="10">
    <location>
        <position position="10"/>
    </location>
    <ligand>
        <name>Mg(2+)</name>
        <dbReference type="ChEBI" id="CHEBI:18420"/>
    </ligand>
</feature>
<dbReference type="InterPro" id="IPR006543">
    <property type="entry name" value="Histidinol-phos"/>
</dbReference>
<keyword evidence="10" id="KW-0862">Zinc</keyword>
<dbReference type="NCBIfam" id="TIGR01662">
    <property type="entry name" value="HAD-SF-IIIA"/>
    <property type="match status" value="1"/>
</dbReference>
<dbReference type="InterPro" id="IPR006549">
    <property type="entry name" value="HAD-SF_hydro_IIIA"/>
</dbReference>
<feature type="active site" description="Nucleophile" evidence="8">
    <location>
        <position position="8"/>
    </location>
</feature>
<gene>
    <name evidence="11" type="ORF">FPQ13_04925</name>
</gene>
<keyword evidence="12" id="KW-1185">Reference proteome</keyword>
<dbReference type="GO" id="GO:0005737">
    <property type="term" value="C:cytoplasm"/>
    <property type="evidence" value="ECO:0007669"/>
    <property type="project" value="UniProtKB-SubCell"/>
</dbReference>
<name>A0A556PP99_9BACI</name>
<feature type="binding site" evidence="10">
    <location>
        <position position="103"/>
    </location>
    <ligand>
        <name>Zn(2+)</name>
        <dbReference type="ChEBI" id="CHEBI:29105"/>
    </ligand>
</feature>
<comment type="subcellular location">
    <subcellularLocation>
        <location evidence="1 7">Cytoplasm</location>
    </subcellularLocation>
</comment>
<accession>A0A556PP99</accession>
<comment type="cofactor">
    <cofactor evidence="10">
        <name>Zn(2+)</name>
        <dbReference type="ChEBI" id="CHEBI:29105"/>
    </cofactor>
</comment>
<protein>
    <recommendedName>
        <fullName evidence="6 7">D,D-heptose 1,7-bisphosphate phosphatase</fullName>
        <ecNumber evidence="7">3.1.3.-</ecNumber>
    </recommendedName>
</protein>
<dbReference type="SUPFAM" id="SSF56784">
    <property type="entry name" value="HAD-like"/>
    <property type="match status" value="1"/>
</dbReference>
<feature type="binding site" evidence="10">
    <location>
        <position position="95"/>
    </location>
    <ligand>
        <name>Zn(2+)</name>
        <dbReference type="ChEBI" id="CHEBI:29105"/>
    </ligand>
</feature>
<dbReference type="EC" id="3.1.3.-" evidence="7"/>
<dbReference type="PANTHER" id="PTHR42891">
    <property type="entry name" value="D-GLYCERO-BETA-D-MANNO-HEPTOSE-1,7-BISPHOSPHATE 7-PHOSPHATASE"/>
    <property type="match status" value="1"/>
</dbReference>
<sequence length="173" mass="19214">MNKAVFLDRDGVINEVLTDRVKYVNKPKDLYFLPTVKQAVKKLHEAGYQLFVVTNQGGVGLGYMTDQELIDIHDKMVYELEKAGGKITEVKACIHHPKSNCACRKPKPGMIKDLVEAYDVDPNSSYMIGDREVDLVAGNAAGLKSLMVSDESDLAYKSFNDLGEAADWIINET</sequence>
<evidence type="ECO:0000313" key="12">
    <source>
        <dbReference type="Proteomes" id="UP000316425"/>
    </source>
</evidence>
<comment type="caution">
    <text evidence="11">The sequence shown here is derived from an EMBL/GenBank/DDBJ whole genome shotgun (WGS) entry which is preliminary data.</text>
</comment>
<dbReference type="Gene3D" id="3.40.50.1000">
    <property type="entry name" value="HAD superfamily/HAD-like"/>
    <property type="match status" value="1"/>
</dbReference>
<evidence type="ECO:0000256" key="1">
    <source>
        <dbReference type="ARBA" id="ARBA00004496"/>
    </source>
</evidence>
<evidence type="ECO:0000256" key="5">
    <source>
        <dbReference type="ARBA" id="ARBA00023277"/>
    </source>
</evidence>
<evidence type="ECO:0000256" key="10">
    <source>
        <dbReference type="PIRSR" id="PIRSR004682-4"/>
    </source>
</evidence>
<dbReference type="AlphaFoldDB" id="A0A556PP99"/>
<dbReference type="PIRSF" id="PIRSF004682">
    <property type="entry name" value="GmhB"/>
    <property type="match status" value="1"/>
</dbReference>
<feature type="binding site" evidence="10">
    <location>
        <position position="93"/>
    </location>
    <ligand>
        <name>Zn(2+)</name>
        <dbReference type="ChEBI" id="CHEBI:29105"/>
    </ligand>
</feature>
<dbReference type="InterPro" id="IPR004446">
    <property type="entry name" value="Heptose_bisP_phosphatase"/>
</dbReference>